<dbReference type="PANTHER" id="PTHR10856:SF20">
    <property type="entry name" value="CORONIN-7"/>
    <property type="match status" value="1"/>
</dbReference>
<keyword evidence="11" id="KW-1185">Reference proteome</keyword>
<dbReference type="InterPro" id="IPR036322">
    <property type="entry name" value="WD40_repeat_dom_sf"/>
</dbReference>
<comment type="subcellular location">
    <subcellularLocation>
        <location evidence="1">Cytoplasm</location>
    </subcellularLocation>
</comment>
<organism evidence="10 11">
    <name type="scientific">Heterostelium pallidum (strain ATCC 26659 / Pp 5 / PN500)</name>
    <name type="common">Cellular slime mold</name>
    <name type="synonym">Polysphondylium pallidum</name>
    <dbReference type="NCBI Taxonomy" id="670386"/>
    <lineage>
        <taxon>Eukaryota</taxon>
        <taxon>Amoebozoa</taxon>
        <taxon>Evosea</taxon>
        <taxon>Eumycetozoa</taxon>
        <taxon>Dictyostelia</taxon>
        <taxon>Acytosteliales</taxon>
        <taxon>Acytosteliaceae</taxon>
        <taxon>Heterostelium</taxon>
    </lineage>
</organism>
<dbReference type="SMART" id="SM01166">
    <property type="entry name" value="DUF1899"/>
    <property type="match status" value="1"/>
</dbReference>
<dbReference type="AlphaFoldDB" id="D3BRJ3"/>
<reference evidence="10 11" key="1">
    <citation type="journal article" date="2011" name="Genome Res.">
        <title>Phylogeny-wide analysis of social amoeba genomes highlights ancient origins for complex intercellular communication.</title>
        <authorList>
            <person name="Heidel A.J."/>
            <person name="Lawal H.M."/>
            <person name="Felder M."/>
            <person name="Schilde C."/>
            <person name="Helps N.R."/>
            <person name="Tunggal B."/>
            <person name="Rivero F."/>
            <person name="John U."/>
            <person name="Schleicher M."/>
            <person name="Eichinger L."/>
            <person name="Platzer M."/>
            <person name="Noegel A.A."/>
            <person name="Schaap P."/>
            <person name="Gloeckner G."/>
        </authorList>
    </citation>
    <scope>NUCLEOTIDE SEQUENCE [LARGE SCALE GENOMIC DNA]</scope>
    <source>
        <strain evidence="11">ATCC 26659 / Pp 5 / PN500</strain>
    </source>
</reference>
<evidence type="ECO:0000256" key="2">
    <source>
        <dbReference type="ARBA" id="ARBA00009482"/>
    </source>
</evidence>
<evidence type="ECO:0000256" key="7">
    <source>
        <dbReference type="PROSITE-ProRule" id="PRU00221"/>
    </source>
</evidence>
<dbReference type="Pfam" id="PF16300">
    <property type="entry name" value="WD40_4"/>
    <property type="match status" value="1"/>
</dbReference>
<proteinExistence type="inferred from homology"/>
<evidence type="ECO:0000313" key="10">
    <source>
        <dbReference type="EMBL" id="EFA76025.1"/>
    </source>
</evidence>
<dbReference type="EMBL" id="ADBJ01000050">
    <property type="protein sequence ID" value="EFA76025.1"/>
    <property type="molecule type" value="Genomic_DNA"/>
</dbReference>
<dbReference type="PROSITE" id="PS50082">
    <property type="entry name" value="WD_REPEATS_2"/>
    <property type="match status" value="2"/>
</dbReference>
<protein>
    <recommendedName>
        <fullName evidence="8">Coronin</fullName>
    </recommendedName>
</protein>
<dbReference type="GO" id="GO:0005737">
    <property type="term" value="C:cytoplasm"/>
    <property type="evidence" value="ECO:0007669"/>
    <property type="project" value="UniProtKB-SubCell"/>
</dbReference>
<gene>
    <name evidence="10" type="ORF">PPL_10604</name>
</gene>
<dbReference type="SUPFAM" id="SSF50978">
    <property type="entry name" value="WD40 repeat-like"/>
    <property type="match status" value="1"/>
</dbReference>
<keyword evidence="3" id="KW-0963">Cytoplasm</keyword>
<dbReference type="SMART" id="SM01167">
    <property type="entry name" value="DUF1900"/>
    <property type="match status" value="1"/>
</dbReference>
<evidence type="ECO:0000259" key="9">
    <source>
        <dbReference type="SMART" id="SM01166"/>
    </source>
</evidence>
<feature type="domain" description="DUF1899" evidence="9">
    <location>
        <begin position="4"/>
        <end position="65"/>
    </location>
</feature>
<dbReference type="InterPro" id="IPR001680">
    <property type="entry name" value="WD40_rpt"/>
</dbReference>
<dbReference type="SMART" id="SM00320">
    <property type="entry name" value="WD40"/>
    <property type="match status" value="3"/>
</dbReference>
<comment type="similarity">
    <text evidence="2 8">Belongs to the WD repeat coronin family.</text>
</comment>
<keyword evidence="6" id="KW-0009">Actin-binding</keyword>
<dbReference type="Pfam" id="PF00400">
    <property type="entry name" value="WD40"/>
    <property type="match status" value="2"/>
</dbReference>
<evidence type="ECO:0000256" key="4">
    <source>
        <dbReference type="ARBA" id="ARBA00022574"/>
    </source>
</evidence>
<dbReference type="InterPro" id="IPR015505">
    <property type="entry name" value="Coronin"/>
</dbReference>
<feature type="repeat" description="WD" evidence="7">
    <location>
        <begin position="73"/>
        <end position="116"/>
    </location>
</feature>
<accession>D3BRJ3</accession>
<dbReference type="InParanoid" id="D3BRJ3"/>
<evidence type="ECO:0000256" key="1">
    <source>
        <dbReference type="ARBA" id="ARBA00004496"/>
    </source>
</evidence>
<evidence type="ECO:0000256" key="8">
    <source>
        <dbReference type="RuleBase" id="RU280818"/>
    </source>
</evidence>
<keyword evidence="4 7" id="KW-0853">WD repeat</keyword>
<evidence type="ECO:0000256" key="5">
    <source>
        <dbReference type="ARBA" id="ARBA00022737"/>
    </source>
</evidence>
<dbReference type="Proteomes" id="UP000001396">
    <property type="component" value="Unassembled WGS sequence"/>
</dbReference>
<evidence type="ECO:0000313" key="11">
    <source>
        <dbReference type="Proteomes" id="UP000001396"/>
    </source>
</evidence>
<dbReference type="PANTHER" id="PTHR10856">
    <property type="entry name" value="CORONIN"/>
    <property type="match status" value="1"/>
</dbReference>
<name>D3BRJ3_HETP5</name>
<dbReference type="InterPro" id="IPR015048">
    <property type="entry name" value="DUF1899"/>
</dbReference>
<comment type="caution">
    <text evidence="10">The sequence shown here is derived from an EMBL/GenBank/DDBJ whole genome shotgun (WGS) entry which is preliminary data.</text>
</comment>
<dbReference type="Gene3D" id="2.130.10.10">
    <property type="entry name" value="YVTN repeat-like/Quinoprotein amine dehydrogenase"/>
    <property type="match status" value="1"/>
</dbReference>
<sequence>MASKVYVSKYKHTYGTAAQATETIHGCVAGSCSQDSNVLQANANFLAFPCKVSGTVAVVSLQQKGTISEDTPLIQHDDQVNEIAFSPFGGQNQLLTACQDTVARLWTIPEGGLEASTSTPTAQLVGNAKRLISCGFHPLASGVCYTTSVDEIRLWDIENQMSMLTLPSVHKGMVTSQTWDYTGSLMATSCKDKNLRIFDVRGNSVVSEVADHQGTKGGRAVWAGKQDLIFTIGFNKTMDREIAIWDIKNMSKKVQSLTLDINPASPMPFYDVDTNLVFLGGKGDSGIKVFEVLAANEKPCVMLSEMKHTQPSSGMALLPKSVCDVMKCEIARVVKLCPNGQVIPIRFEVQRQNNQFFHDDLFPDTWDQQPTGTASSWFGGADQPADRAPALFLQNAHKLCDRHCARFGSRKSCFAEPGCVWLSIIFLKWYSLINDRNAKNQHTIFSLLKEN</sequence>
<evidence type="ECO:0000256" key="6">
    <source>
        <dbReference type="ARBA" id="ARBA00023203"/>
    </source>
</evidence>
<dbReference type="OMA" id="PIRFEVQ"/>
<dbReference type="RefSeq" id="XP_020428159.1">
    <property type="nucleotide sequence ID" value="XM_020581372.1"/>
</dbReference>
<feature type="repeat" description="WD" evidence="7">
    <location>
        <begin position="167"/>
        <end position="208"/>
    </location>
</feature>
<dbReference type="GeneID" id="31366073"/>
<evidence type="ECO:0000256" key="3">
    <source>
        <dbReference type="ARBA" id="ARBA00022490"/>
    </source>
</evidence>
<dbReference type="InterPro" id="IPR015943">
    <property type="entry name" value="WD40/YVTN_repeat-like_dom_sf"/>
</dbReference>
<dbReference type="Pfam" id="PF08953">
    <property type="entry name" value="DUF1899"/>
    <property type="match status" value="1"/>
</dbReference>
<keyword evidence="5 8" id="KW-0677">Repeat</keyword>
<dbReference type="GO" id="GO:0003779">
    <property type="term" value="F:actin binding"/>
    <property type="evidence" value="ECO:0007669"/>
    <property type="project" value="UniProtKB-KW"/>
</dbReference>